<reference evidence="9 10" key="1">
    <citation type="submission" date="2024-03" db="EMBL/GenBank/DDBJ databases">
        <title>The genome assembly and annotation of the cricket Gryllus longicercus Weissman &amp; Gray.</title>
        <authorList>
            <person name="Szrajer S."/>
            <person name="Gray D."/>
            <person name="Ylla G."/>
        </authorList>
    </citation>
    <scope>NUCLEOTIDE SEQUENCE [LARGE SCALE GENOMIC DNA]</scope>
    <source>
        <strain evidence="9">DAG 2021-001</strain>
        <tissue evidence="9">Whole body minus gut</tissue>
    </source>
</reference>
<evidence type="ECO:0000256" key="2">
    <source>
        <dbReference type="ARBA" id="ARBA00022692"/>
    </source>
</evidence>
<protein>
    <recommendedName>
        <fullName evidence="8">EXPERA domain-containing protein</fullName>
    </recommendedName>
</protein>
<keyword evidence="10" id="KW-1185">Reference proteome</keyword>
<keyword evidence="3 5" id="KW-1133">Transmembrane helix</keyword>
<evidence type="ECO:0000313" key="10">
    <source>
        <dbReference type="Proteomes" id="UP001378592"/>
    </source>
</evidence>
<evidence type="ECO:0000256" key="5">
    <source>
        <dbReference type="PROSITE-ProRule" id="PRU01087"/>
    </source>
</evidence>
<evidence type="ECO:0000256" key="3">
    <source>
        <dbReference type="ARBA" id="ARBA00022989"/>
    </source>
</evidence>
<feature type="transmembrane region" description="Helical" evidence="7">
    <location>
        <begin position="105"/>
        <end position="129"/>
    </location>
</feature>
<dbReference type="PANTHER" id="PTHR14568:SF8">
    <property type="entry name" value="EXPERA DOMAIN-CONTAINING PROTEIN"/>
    <property type="match status" value="1"/>
</dbReference>
<accession>A0AAN9VB13</accession>
<feature type="compositionally biased region" description="Basic and acidic residues" evidence="6">
    <location>
        <begin position="387"/>
        <end position="423"/>
    </location>
</feature>
<gene>
    <name evidence="9" type="ORF">R5R35_002890</name>
</gene>
<dbReference type="InterPro" id="IPR033118">
    <property type="entry name" value="EXPERA"/>
</dbReference>
<dbReference type="InterPro" id="IPR059044">
    <property type="entry name" value="TM_Tm6sf1/2"/>
</dbReference>
<dbReference type="Pfam" id="PF26083">
    <property type="entry name" value="TM_Tm6sf2"/>
    <property type="match status" value="1"/>
</dbReference>
<feature type="transmembrane region" description="Helical" evidence="7">
    <location>
        <begin position="255"/>
        <end position="278"/>
    </location>
</feature>
<feature type="transmembrane region" description="Helical" evidence="7">
    <location>
        <begin position="141"/>
        <end position="161"/>
    </location>
</feature>
<keyword evidence="2 5" id="KW-0812">Transmembrane</keyword>
<feature type="transmembrane region" description="Helical" evidence="7">
    <location>
        <begin position="36"/>
        <end position="54"/>
    </location>
</feature>
<feature type="transmembrane region" description="Helical" evidence="7">
    <location>
        <begin position="167"/>
        <end position="190"/>
    </location>
</feature>
<dbReference type="PROSITE" id="PS51751">
    <property type="entry name" value="EXPERA"/>
    <property type="match status" value="1"/>
</dbReference>
<feature type="region of interest" description="Disordered" evidence="6">
    <location>
        <begin position="362"/>
        <end position="423"/>
    </location>
</feature>
<dbReference type="Proteomes" id="UP001378592">
    <property type="component" value="Unassembled WGS sequence"/>
</dbReference>
<dbReference type="AlphaFoldDB" id="A0AAN9VB13"/>
<evidence type="ECO:0000256" key="7">
    <source>
        <dbReference type="SAM" id="Phobius"/>
    </source>
</evidence>
<dbReference type="EMBL" id="JAZDUA010000315">
    <property type="protein sequence ID" value="KAK7794864.1"/>
    <property type="molecule type" value="Genomic_DNA"/>
</dbReference>
<organism evidence="9 10">
    <name type="scientific">Gryllus longicercus</name>
    <dbReference type="NCBI Taxonomy" id="2509291"/>
    <lineage>
        <taxon>Eukaryota</taxon>
        <taxon>Metazoa</taxon>
        <taxon>Ecdysozoa</taxon>
        <taxon>Arthropoda</taxon>
        <taxon>Hexapoda</taxon>
        <taxon>Insecta</taxon>
        <taxon>Pterygota</taxon>
        <taxon>Neoptera</taxon>
        <taxon>Polyneoptera</taxon>
        <taxon>Orthoptera</taxon>
        <taxon>Ensifera</taxon>
        <taxon>Gryllidea</taxon>
        <taxon>Grylloidea</taxon>
        <taxon>Gryllidae</taxon>
        <taxon>Gryllinae</taxon>
        <taxon>Gryllus</taxon>
    </lineage>
</organism>
<sequence length="423" mass="47090">MARLQKLVLKPTVVNVVLALLSVPIAYIFNRGAKNFRPELVLVLASLLLGGTVFTIKKIIPGQPKIFYGFALFAFTSVIDLLIPLEIDGFVTNFMDMYLKNGEPYLFSAWGAIAAYWDGTFNLVCYVLMGYYVTNGLPYRNLALFYSSNILNSMIVLLLGAFLSHTGLHWCTILNIPYVLLPAYVLWSALAEPHNQNSSISLTRSLRHSVALLLLAATVLNCIRGISSLGSRVAVMTYYRDSVEPLINQKIPAPFAGVQGIVCLVYFAPAYLIMAITVHRNAVRGWIKDLAIITSGAALQAEVSLLGMAWHPLTQPEHRLAPAAACACSTLLHVAAHALTLGAPLLVAGMFFCPALTRAADADKKEKKDKHERKDKKAKKEKKEKREKKDLEEKKEKKSKEEKKEKKNKEEKKEKNKQEKKDD</sequence>
<dbReference type="PANTHER" id="PTHR14568">
    <property type="entry name" value="TRANSMEMBRANE SUPERFAMILY 6 MEMBER 1/2"/>
    <property type="match status" value="1"/>
</dbReference>
<evidence type="ECO:0000256" key="1">
    <source>
        <dbReference type="ARBA" id="ARBA00004141"/>
    </source>
</evidence>
<evidence type="ECO:0000313" key="9">
    <source>
        <dbReference type="EMBL" id="KAK7794864.1"/>
    </source>
</evidence>
<dbReference type="GO" id="GO:0016020">
    <property type="term" value="C:membrane"/>
    <property type="evidence" value="ECO:0007669"/>
    <property type="project" value="UniProtKB-SubCell"/>
</dbReference>
<feature type="transmembrane region" description="Helical" evidence="7">
    <location>
        <begin position="12"/>
        <end position="30"/>
    </location>
</feature>
<feature type="domain" description="EXPERA" evidence="8">
    <location>
        <begin position="63"/>
        <end position="186"/>
    </location>
</feature>
<evidence type="ECO:0000256" key="4">
    <source>
        <dbReference type="ARBA" id="ARBA00023136"/>
    </source>
</evidence>
<feature type="transmembrane region" description="Helical" evidence="7">
    <location>
        <begin position="210"/>
        <end position="235"/>
    </location>
</feature>
<comment type="caution">
    <text evidence="9">The sequence shown here is derived from an EMBL/GenBank/DDBJ whole genome shotgun (WGS) entry which is preliminary data.</text>
</comment>
<feature type="transmembrane region" description="Helical" evidence="7">
    <location>
        <begin position="290"/>
        <end position="311"/>
    </location>
</feature>
<evidence type="ECO:0000259" key="8">
    <source>
        <dbReference type="PROSITE" id="PS51751"/>
    </source>
</evidence>
<comment type="subcellular location">
    <subcellularLocation>
        <location evidence="1">Membrane</location>
        <topology evidence="1">Multi-pass membrane protein</topology>
    </subcellularLocation>
</comment>
<feature type="transmembrane region" description="Helical" evidence="7">
    <location>
        <begin position="66"/>
        <end position="85"/>
    </location>
</feature>
<proteinExistence type="predicted"/>
<evidence type="ECO:0000256" key="6">
    <source>
        <dbReference type="SAM" id="MobiDB-lite"/>
    </source>
</evidence>
<name>A0AAN9VB13_9ORTH</name>
<feature type="compositionally biased region" description="Basic residues" evidence="6">
    <location>
        <begin position="367"/>
        <end position="386"/>
    </location>
</feature>
<keyword evidence="4 5" id="KW-0472">Membrane</keyword>
<feature type="transmembrane region" description="Helical" evidence="7">
    <location>
        <begin position="331"/>
        <end position="357"/>
    </location>
</feature>